<evidence type="ECO:0008006" key="3">
    <source>
        <dbReference type="Google" id="ProtNLM"/>
    </source>
</evidence>
<evidence type="ECO:0000313" key="2">
    <source>
        <dbReference type="Proteomes" id="UP000254893"/>
    </source>
</evidence>
<dbReference type="EMBL" id="UGYW01000002">
    <property type="protein sequence ID" value="SUJ02348.1"/>
    <property type="molecule type" value="Genomic_DNA"/>
</dbReference>
<dbReference type="AlphaFoldDB" id="A0A380BJF2"/>
<dbReference type="RefSeq" id="WP_115169330.1">
    <property type="nucleotide sequence ID" value="NZ_UGYW01000002.1"/>
</dbReference>
<organism evidence="1 2">
    <name type="scientific">Sphingobacterium spiritivorum</name>
    <name type="common">Flavobacterium spiritivorum</name>
    <dbReference type="NCBI Taxonomy" id="258"/>
    <lineage>
        <taxon>Bacteria</taxon>
        <taxon>Pseudomonadati</taxon>
        <taxon>Bacteroidota</taxon>
        <taxon>Sphingobacteriia</taxon>
        <taxon>Sphingobacteriales</taxon>
        <taxon>Sphingobacteriaceae</taxon>
        <taxon>Sphingobacterium</taxon>
    </lineage>
</organism>
<sequence length="126" mass="13740">MDYGVQNVSSGDLSSNTLYVREGTAYNVGDIGNYMWGRGMAELGIDLGVARLGAHYNNLMNGRSQKTSAYDFGPGTYGTIGLLDSPADQRAISNGYNNSPAGKAIFNKRFERNLNKARYGLFEPKQ</sequence>
<name>A0A380BJF2_SPHSI</name>
<proteinExistence type="predicted"/>
<accession>A0A380BJF2</accession>
<reference evidence="1 2" key="1">
    <citation type="submission" date="2018-06" db="EMBL/GenBank/DDBJ databases">
        <authorList>
            <consortium name="Pathogen Informatics"/>
            <person name="Doyle S."/>
        </authorList>
    </citation>
    <scope>NUCLEOTIDE SEQUENCE [LARGE SCALE GENOMIC DNA]</scope>
    <source>
        <strain evidence="1 2">NCTC11388</strain>
    </source>
</reference>
<protein>
    <recommendedName>
        <fullName evidence="3">Bacterial toxin 44 domain-containing protein</fullName>
    </recommendedName>
</protein>
<evidence type="ECO:0000313" key="1">
    <source>
        <dbReference type="EMBL" id="SUJ02348.1"/>
    </source>
</evidence>
<gene>
    <name evidence="1" type="ORF">NCTC11388_00979</name>
</gene>
<dbReference type="Proteomes" id="UP000254893">
    <property type="component" value="Unassembled WGS sequence"/>
</dbReference>